<dbReference type="SUPFAM" id="SSF53335">
    <property type="entry name" value="S-adenosyl-L-methionine-dependent methyltransferases"/>
    <property type="match status" value="1"/>
</dbReference>
<evidence type="ECO:0000313" key="6">
    <source>
        <dbReference type="Proteomes" id="UP000250043"/>
    </source>
</evidence>
<dbReference type="Proteomes" id="UP000250043">
    <property type="component" value="Unassembled WGS sequence"/>
</dbReference>
<gene>
    <name evidence="5" type="ORF">OBBRIDRAFT_738852</name>
</gene>
<evidence type="ECO:0000256" key="1">
    <source>
        <dbReference type="ARBA" id="ARBA00005179"/>
    </source>
</evidence>
<comment type="pathway">
    <text evidence="1">Secondary metabolite biosynthesis.</text>
</comment>
<sequence>MYSIAPEVESDPNLRQILPLNPALLDLSDKAIVFLRDTVSEDSEELKRRIFHVQKNEKHPYLCIYAFQFVNVSMSEHDIYPSVLEAGQSGDTIFLDLGCCMGTDARKLVYDGYPATNILACDIRPEFIDLGFHLFGDGDACPIHFFTSDIFGVPVDFDQMPPGVLTTEVTDLEEVTGSVNHIFTGALFHLFDESTQCALALRLLTLLRRKRGDIIFGIQQGLQEARYVSDQFGLGRFVHSAESWVRMWRKVFAEAEGEEFKEARVKLQTTLGDWCNYRKVETSSQSEVLYWSIEIV</sequence>
<dbReference type="PANTHER" id="PTHR35897">
    <property type="entry name" value="METHYLTRANSFERASE AUSD"/>
    <property type="match status" value="1"/>
</dbReference>
<evidence type="ECO:0000313" key="5">
    <source>
        <dbReference type="EMBL" id="OCH86003.1"/>
    </source>
</evidence>
<evidence type="ECO:0000256" key="3">
    <source>
        <dbReference type="ARBA" id="ARBA00022691"/>
    </source>
</evidence>
<comment type="similarity">
    <text evidence="4">Belongs to the class I-like SAM-binding methyltransferase superfamily.</text>
</comment>
<dbReference type="EMBL" id="KV722550">
    <property type="protein sequence ID" value="OCH86003.1"/>
    <property type="molecule type" value="Genomic_DNA"/>
</dbReference>
<organism evidence="5 6">
    <name type="scientific">Obba rivulosa</name>
    <dbReference type="NCBI Taxonomy" id="1052685"/>
    <lineage>
        <taxon>Eukaryota</taxon>
        <taxon>Fungi</taxon>
        <taxon>Dikarya</taxon>
        <taxon>Basidiomycota</taxon>
        <taxon>Agaricomycotina</taxon>
        <taxon>Agaricomycetes</taxon>
        <taxon>Polyporales</taxon>
        <taxon>Gelatoporiaceae</taxon>
        <taxon>Obba</taxon>
    </lineage>
</organism>
<dbReference type="PANTHER" id="PTHR35897:SF1">
    <property type="entry name" value="METHYLTRANSFERASE AUSD"/>
    <property type="match status" value="1"/>
</dbReference>
<accession>A0A8E2AKR4</accession>
<keyword evidence="6" id="KW-1185">Reference proteome</keyword>
<dbReference type="OrthoDB" id="2094832at2759"/>
<dbReference type="AlphaFoldDB" id="A0A8E2AKR4"/>
<protein>
    <recommendedName>
        <fullName evidence="7">Methyltransferase domain-containing protein</fullName>
    </recommendedName>
</protein>
<evidence type="ECO:0008006" key="7">
    <source>
        <dbReference type="Google" id="ProtNLM"/>
    </source>
</evidence>
<dbReference type="GO" id="GO:0016740">
    <property type="term" value="F:transferase activity"/>
    <property type="evidence" value="ECO:0007669"/>
    <property type="project" value="UniProtKB-KW"/>
</dbReference>
<proteinExistence type="inferred from homology"/>
<dbReference type="InterPro" id="IPR051654">
    <property type="entry name" value="Meroterpenoid_MTases"/>
</dbReference>
<evidence type="ECO:0000256" key="4">
    <source>
        <dbReference type="ARBA" id="ARBA00038314"/>
    </source>
</evidence>
<name>A0A8E2AKR4_9APHY</name>
<reference evidence="5 6" key="1">
    <citation type="submission" date="2016-07" db="EMBL/GenBank/DDBJ databases">
        <title>Draft genome of the white-rot fungus Obba rivulosa 3A-2.</title>
        <authorList>
            <consortium name="DOE Joint Genome Institute"/>
            <person name="Miettinen O."/>
            <person name="Riley R."/>
            <person name="Acob R."/>
            <person name="Barry K."/>
            <person name="Cullen D."/>
            <person name="De Vries R."/>
            <person name="Hainaut M."/>
            <person name="Hatakka A."/>
            <person name="Henrissat B."/>
            <person name="Hilden K."/>
            <person name="Kuo R."/>
            <person name="Labutti K."/>
            <person name="Lipzen A."/>
            <person name="Makela M.R."/>
            <person name="Sandor L."/>
            <person name="Spatafora J.W."/>
            <person name="Grigoriev I.V."/>
            <person name="Hibbett D.S."/>
        </authorList>
    </citation>
    <scope>NUCLEOTIDE SEQUENCE [LARGE SCALE GENOMIC DNA]</scope>
    <source>
        <strain evidence="5 6">3A-2</strain>
    </source>
</reference>
<dbReference type="Gene3D" id="3.40.50.150">
    <property type="entry name" value="Vaccinia Virus protein VP39"/>
    <property type="match status" value="1"/>
</dbReference>
<evidence type="ECO:0000256" key="2">
    <source>
        <dbReference type="ARBA" id="ARBA00022679"/>
    </source>
</evidence>
<dbReference type="InterPro" id="IPR029063">
    <property type="entry name" value="SAM-dependent_MTases_sf"/>
</dbReference>
<keyword evidence="3" id="KW-0949">S-adenosyl-L-methionine</keyword>
<keyword evidence="2" id="KW-0808">Transferase</keyword>